<dbReference type="PANTHER" id="PTHR11922:SF2">
    <property type="entry name" value="GMP SYNTHASE [GLUTAMINE-HYDROLYZING]"/>
    <property type="match status" value="1"/>
</dbReference>
<comment type="function">
    <text evidence="1 8">Catalyzes the synthesis of GMP from XMP.</text>
</comment>
<comment type="subunit">
    <text evidence="8">Heterodimer composed of a glutamine amidotransferase subunit (A) and a GMP-binding subunit (B).</text>
</comment>
<evidence type="ECO:0000256" key="7">
    <source>
        <dbReference type="ARBA" id="ARBA00022962"/>
    </source>
</evidence>
<dbReference type="PRINTS" id="PR00096">
    <property type="entry name" value="GATASE"/>
</dbReference>
<dbReference type="GO" id="GO:0005829">
    <property type="term" value="C:cytosol"/>
    <property type="evidence" value="ECO:0007669"/>
    <property type="project" value="TreeGrafter"/>
</dbReference>
<dbReference type="InterPro" id="IPR023686">
    <property type="entry name" value="GMP_synthase_A"/>
</dbReference>
<organism evidence="10 11">
    <name type="scientific">Thermogymnomonas acidicola</name>
    <dbReference type="NCBI Taxonomy" id="399579"/>
    <lineage>
        <taxon>Archaea</taxon>
        <taxon>Methanobacteriati</taxon>
        <taxon>Thermoplasmatota</taxon>
        <taxon>Thermoplasmata</taxon>
        <taxon>Thermoplasmatales</taxon>
        <taxon>Thermogymnomonas</taxon>
    </lineage>
</organism>
<comment type="caution">
    <text evidence="10">The sequence shown here is derived from an EMBL/GenBank/DDBJ whole genome shotgun (WGS) entry which is preliminary data.</text>
</comment>
<keyword evidence="4 8" id="KW-0332">GMP biosynthesis</keyword>
<dbReference type="NCBIfam" id="NF001975">
    <property type="entry name" value="PRK00758.1"/>
    <property type="match status" value="1"/>
</dbReference>
<gene>
    <name evidence="8" type="primary">guaAA</name>
    <name evidence="10" type="ORF">GCM10007108_16950</name>
</gene>
<comment type="pathway">
    <text evidence="8">Purine metabolism; GMP biosynthesis; GMP from XMP (L-Gln route): step 1/1.</text>
</comment>
<keyword evidence="2 8" id="KW-0436">Ligase</keyword>
<dbReference type="Proteomes" id="UP000632195">
    <property type="component" value="Unassembled WGS sequence"/>
</dbReference>
<reference evidence="10" key="1">
    <citation type="journal article" date="2014" name="Int. J. Syst. Evol. Microbiol.">
        <title>Complete genome sequence of Corynebacterium casei LMG S-19264T (=DSM 44701T), isolated from a smear-ripened cheese.</title>
        <authorList>
            <consortium name="US DOE Joint Genome Institute (JGI-PGF)"/>
            <person name="Walter F."/>
            <person name="Albersmeier A."/>
            <person name="Kalinowski J."/>
            <person name="Ruckert C."/>
        </authorList>
    </citation>
    <scope>NUCLEOTIDE SEQUENCE</scope>
    <source>
        <strain evidence="10">JCM 13583</strain>
    </source>
</reference>
<dbReference type="PANTHER" id="PTHR11922">
    <property type="entry name" value="GMP SYNTHASE-RELATED"/>
    <property type="match status" value="1"/>
</dbReference>
<accession>A0AA37FA28</accession>
<dbReference type="GO" id="GO:0003921">
    <property type="term" value="F:GMP synthase activity"/>
    <property type="evidence" value="ECO:0007669"/>
    <property type="project" value="TreeGrafter"/>
</dbReference>
<dbReference type="SUPFAM" id="SSF52317">
    <property type="entry name" value="Class I glutamine amidotransferase-like"/>
    <property type="match status" value="1"/>
</dbReference>
<keyword evidence="3 8" id="KW-0547">Nucleotide-binding</keyword>
<dbReference type="InterPro" id="IPR017926">
    <property type="entry name" value="GATASE"/>
</dbReference>
<dbReference type="AlphaFoldDB" id="A0AA37FA28"/>
<evidence type="ECO:0000256" key="8">
    <source>
        <dbReference type="HAMAP-Rule" id="MF_01510"/>
    </source>
</evidence>
<feature type="active site" description="Nucleophile" evidence="8">
    <location>
        <position position="79"/>
    </location>
</feature>
<feature type="domain" description="Glutamine amidotransferase" evidence="9">
    <location>
        <begin position="5"/>
        <end position="184"/>
    </location>
</feature>
<dbReference type="FunFam" id="3.40.50.880:FF:000047">
    <property type="entry name" value="GMP synthase [glutamine-hydrolyzing] subunit A"/>
    <property type="match status" value="1"/>
</dbReference>
<dbReference type="InterPro" id="IPR004739">
    <property type="entry name" value="GMP_synth_GATase"/>
</dbReference>
<dbReference type="Gene3D" id="3.40.50.880">
    <property type="match status" value="1"/>
</dbReference>
<evidence type="ECO:0000256" key="6">
    <source>
        <dbReference type="ARBA" id="ARBA00022840"/>
    </source>
</evidence>
<dbReference type="CDD" id="cd01742">
    <property type="entry name" value="GATase1_GMP_Synthase"/>
    <property type="match status" value="1"/>
</dbReference>
<dbReference type="InterPro" id="IPR029062">
    <property type="entry name" value="Class_I_gatase-like"/>
</dbReference>
<evidence type="ECO:0000259" key="9">
    <source>
        <dbReference type="Pfam" id="PF00117"/>
    </source>
</evidence>
<keyword evidence="7 8" id="KW-0315">Glutamine amidotransferase</keyword>
<evidence type="ECO:0000256" key="5">
    <source>
        <dbReference type="ARBA" id="ARBA00022755"/>
    </source>
</evidence>
<dbReference type="EMBL" id="BMNY01000004">
    <property type="protein sequence ID" value="GGM79321.1"/>
    <property type="molecule type" value="Genomic_DNA"/>
</dbReference>
<dbReference type="PROSITE" id="PS51273">
    <property type="entry name" value="GATASE_TYPE_1"/>
    <property type="match status" value="1"/>
</dbReference>
<dbReference type="NCBIfam" id="TIGR00888">
    <property type="entry name" value="guaA_Nterm"/>
    <property type="match status" value="1"/>
</dbReference>
<feature type="active site" evidence="8">
    <location>
        <position position="166"/>
    </location>
</feature>
<evidence type="ECO:0000256" key="3">
    <source>
        <dbReference type="ARBA" id="ARBA00022741"/>
    </source>
</evidence>
<dbReference type="RefSeq" id="WP_188681820.1">
    <property type="nucleotide sequence ID" value="NZ_BMNY01000004.1"/>
</dbReference>
<keyword evidence="6 8" id="KW-0067">ATP-binding</keyword>
<comment type="catalytic activity">
    <reaction evidence="8">
        <text>XMP + L-glutamine + ATP + H2O = GMP + L-glutamate + AMP + diphosphate + 2 H(+)</text>
        <dbReference type="Rhea" id="RHEA:11680"/>
        <dbReference type="ChEBI" id="CHEBI:15377"/>
        <dbReference type="ChEBI" id="CHEBI:15378"/>
        <dbReference type="ChEBI" id="CHEBI:29985"/>
        <dbReference type="ChEBI" id="CHEBI:30616"/>
        <dbReference type="ChEBI" id="CHEBI:33019"/>
        <dbReference type="ChEBI" id="CHEBI:57464"/>
        <dbReference type="ChEBI" id="CHEBI:58115"/>
        <dbReference type="ChEBI" id="CHEBI:58359"/>
        <dbReference type="ChEBI" id="CHEBI:456215"/>
        <dbReference type="EC" id="6.3.5.2"/>
    </reaction>
</comment>
<feature type="active site" evidence="8">
    <location>
        <position position="168"/>
    </location>
</feature>
<evidence type="ECO:0000313" key="10">
    <source>
        <dbReference type="EMBL" id="GGM79321.1"/>
    </source>
</evidence>
<evidence type="ECO:0000256" key="1">
    <source>
        <dbReference type="ARBA" id="ARBA00002332"/>
    </source>
</evidence>
<dbReference type="EC" id="6.3.5.2" evidence="8"/>
<evidence type="ECO:0000256" key="2">
    <source>
        <dbReference type="ARBA" id="ARBA00022598"/>
    </source>
</evidence>
<name>A0AA37FA28_9ARCH</name>
<dbReference type="HAMAP" id="MF_01510">
    <property type="entry name" value="GMP_synthase_A"/>
    <property type="match status" value="1"/>
</dbReference>
<evidence type="ECO:0000256" key="4">
    <source>
        <dbReference type="ARBA" id="ARBA00022749"/>
    </source>
</evidence>
<proteinExistence type="inferred from homology"/>
<protein>
    <recommendedName>
        <fullName evidence="8">GMP synthase [glutamine-hydrolyzing] subunit A</fullName>
        <ecNumber evidence="8">6.3.5.2</ecNumber>
    </recommendedName>
    <alternativeName>
        <fullName evidence="8">Glutamine amidotransferase</fullName>
    </alternativeName>
</protein>
<dbReference type="GO" id="GO:0005524">
    <property type="term" value="F:ATP binding"/>
    <property type="evidence" value="ECO:0007669"/>
    <property type="project" value="UniProtKB-KW"/>
</dbReference>
<dbReference type="Pfam" id="PF00117">
    <property type="entry name" value="GATase"/>
    <property type="match status" value="1"/>
</dbReference>
<sequence>MRVYVVDNGGQWTHREWRVLRDLGAETRIVPNTVDSHELDGLDGLVLSGGAPSIQSELSKLGNVGRYVDEHSYPILGICVGAQFLALHFGGEVGPGASPEFGKKEVVFAKKSGIFSNMPERMSVWENHNDEIKRLPEVFELNASSGTCRVQAFTHKTRPIYGVQFHPEVEHTEHGVDIFRNFLQECHR</sequence>
<keyword evidence="11" id="KW-1185">Reference proteome</keyword>
<dbReference type="PRINTS" id="PR00097">
    <property type="entry name" value="ANTSNTHASEII"/>
</dbReference>
<reference evidence="10" key="2">
    <citation type="submission" date="2022-09" db="EMBL/GenBank/DDBJ databases">
        <authorList>
            <person name="Sun Q."/>
            <person name="Ohkuma M."/>
        </authorList>
    </citation>
    <scope>NUCLEOTIDE SEQUENCE</scope>
    <source>
        <strain evidence="10">JCM 13583</strain>
    </source>
</reference>
<keyword evidence="5 8" id="KW-0658">Purine biosynthesis</keyword>
<evidence type="ECO:0000313" key="11">
    <source>
        <dbReference type="Proteomes" id="UP000632195"/>
    </source>
</evidence>